<feature type="domain" description="Polypeptide-transport-associated ShlB-type" evidence="7">
    <location>
        <begin position="78"/>
        <end position="150"/>
    </location>
</feature>
<dbReference type="RefSeq" id="WP_106593338.1">
    <property type="nucleotide sequence ID" value="NZ_PYGI01000042.1"/>
</dbReference>
<dbReference type="Pfam" id="PF03865">
    <property type="entry name" value="ShlB"/>
    <property type="match status" value="1"/>
</dbReference>
<feature type="non-terminal residue" evidence="8">
    <location>
        <position position="558"/>
    </location>
</feature>
<feature type="domain" description="Haemolysin activator HlyB C-terminal" evidence="6">
    <location>
        <begin position="212"/>
        <end position="519"/>
    </location>
</feature>
<feature type="region of interest" description="Disordered" evidence="4">
    <location>
        <begin position="535"/>
        <end position="558"/>
    </location>
</feature>
<dbReference type="PANTHER" id="PTHR34597:SF1">
    <property type="entry name" value="HEME_HEMOPEXIN TRANSPORTER PROTEIN HUXB"/>
    <property type="match status" value="1"/>
</dbReference>
<dbReference type="InterPro" id="IPR051544">
    <property type="entry name" value="TPS_OM_transporter"/>
</dbReference>
<keyword evidence="1" id="KW-1134">Transmembrane beta strand</keyword>
<dbReference type="EMBL" id="PYGI01000042">
    <property type="protein sequence ID" value="PSL08714.1"/>
    <property type="molecule type" value="Genomic_DNA"/>
</dbReference>
<feature type="chain" id="PRO_5015197631" evidence="5">
    <location>
        <begin position="33"/>
        <end position="558"/>
    </location>
</feature>
<dbReference type="Gene3D" id="3.10.20.310">
    <property type="entry name" value="membrane protein fhac"/>
    <property type="match status" value="1"/>
</dbReference>
<organism evidence="8 9">
    <name type="scientific">Marinobacterium halophilum</name>
    <dbReference type="NCBI Taxonomy" id="267374"/>
    <lineage>
        <taxon>Bacteria</taxon>
        <taxon>Pseudomonadati</taxon>
        <taxon>Pseudomonadota</taxon>
        <taxon>Gammaproteobacteria</taxon>
        <taxon>Oceanospirillales</taxon>
        <taxon>Oceanospirillaceae</taxon>
        <taxon>Marinobacterium</taxon>
    </lineage>
</organism>
<reference evidence="8 9" key="1">
    <citation type="submission" date="2018-03" db="EMBL/GenBank/DDBJ databases">
        <title>Genomic Encyclopedia of Archaeal and Bacterial Type Strains, Phase II (KMG-II): from individual species to whole genera.</title>
        <authorList>
            <person name="Goeker M."/>
        </authorList>
    </citation>
    <scope>NUCLEOTIDE SEQUENCE [LARGE SCALE GENOMIC DNA]</scope>
    <source>
        <strain evidence="8 9">DSM 17586</strain>
    </source>
</reference>
<evidence type="ECO:0000313" key="9">
    <source>
        <dbReference type="Proteomes" id="UP000242133"/>
    </source>
</evidence>
<dbReference type="GO" id="GO:0098046">
    <property type="term" value="C:type V protein secretion system complex"/>
    <property type="evidence" value="ECO:0007669"/>
    <property type="project" value="TreeGrafter"/>
</dbReference>
<keyword evidence="5" id="KW-0732">Signal</keyword>
<dbReference type="AlphaFoldDB" id="A0A2P8EGX6"/>
<accession>A0A2P8EGX6</accession>
<evidence type="ECO:0000256" key="5">
    <source>
        <dbReference type="SAM" id="SignalP"/>
    </source>
</evidence>
<gene>
    <name evidence="8" type="ORF">CLV44_1421</name>
</gene>
<dbReference type="PANTHER" id="PTHR34597">
    <property type="entry name" value="SLR1661 PROTEIN"/>
    <property type="match status" value="1"/>
</dbReference>
<dbReference type="Pfam" id="PF08479">
    <property type="entry name" value="POTRA_2"/>
    <property type="match status" value="1"/>
</dbReference>
<proteinExistence type="predicted"/>
<comment type="caution">
    <text evidence="8">The sequence shown here is derived from an EMBL/GenBank/DDBJ whole genome shotgun (WGS) entry which is preliminary data.</text>
</comment>
<evidence type="ECO:0000259" key="7">
    <source>
        <dbReference type="Pfam" id="PF08479"/>
    </source>
</evidence>
<evidence type="ECO:0000256" key="3">
    <source>
        <dbReference type="ARBA" id="ARBA00023237"/>
    </source>
</evidence>
<evidence type="ECO:0000313" key="8">
    <source>
        <dbReference type="EMBL" id="PSL08714.1"/>
    </source>
</evidence>
<dbReference type="InterPro" id="IPR013686">
    <property type="entry name" value="Polypept-transport_assoc_ShlB"/>
</dbReference>
<keyword evidence="9" id="KW-1185">Reference proteome</keyword>
<dbReference type="Gene3D" id="2.40.160.50">
    <property type="entry name" value="membrane protein fhac: a member of the omp85/tpsb transporter family"/>
    <property type="match status" value="1"/>
</dbReference>
<feature type="signal peptide" evidence="5">
    <location>
        <begin position="1"/>
        <end position="32"/>
    </location>
</feature>
<dbReference type="InterPro" id="IPR005565">
    <property type="entry name" value="Hemolysn_activator_HlyB_C"/>
</dbReference>
<keyword evidence="3" id="KW-0998">Cell outer membrane</keyword>
<sequence length="558" mass="60506">MLPNALLPLTRVRTLPLLMGAAVLSLAQTAVAQSLPDAGRVLDEMKQPAQPTLHTTPLTIQQPSLTPSAQPGGPQVVLQQVAFAGNTLFTDAELMAVLDGEISASHDLAGLQRLAQRITAFYRMQDYPFSLAYLPPQSLTSGALTIAVVEARYGAIEFTGDEALRQAAASRLAYLTPDAPIKGQPLARAVHLLGDLPGITVDPVLMPGQAVGTGDLAIAVNEAEPYAASLGVDNHGNRYTGTWRTHGTASINRLLTLGDTLDLSVLLTEESLWYGSLGYSLPLTNTGLRGYTRYTHTHYQLGEEFKDLGATGTARIGTLGLEYPLIRSERTNLYLDLAYNHKRLEDTPAELFATTEKSSDTLVGSLRFDHRDGLFGGGLTWADVDITAGDLSLDQTLMMADRVTAKTAGSFSKLNLELARIQRLNTAFTLYGRLSGQWTHDNLDSSEGMSLGGANGVRAYPEGEAFGDRGWLGQLELRYQYKQVQPYLFYDAGVIELNARPWASGDNQRTLAGAGVGLRANIDNWQFNLASAWRTEGGTPQSDTKEQHPRVWGSVQYR</sequence>
<keyword evidence="2" id="KW-0812">Transmembrane</keyword>
<name>A0A2P8EGX6_9GAMM</name>
<dbReference type="GO" id="GO:0008320">
    <property type="term" value="F:protein transmembrane transporter activity"/>
    <property type="evidence" value="ECO:0007669"/>
    <property type="project" value="TreeGrafter"/>
</dbReference>
<protein>
    <submittedName>
        <fullName evidence="8">Hemolysin activation/secretion protein</fullName>
    </submittedName>
</protein>
<evidence type="ECO:0000256" key="2">
    <source>
        <dbReference type="ARBA" id="ARBA00022692"/>
    </source>
</evidence>
<evidence type="ECO:0000256" key="4">
    <source>
        <dbReference type="SAM" id="MobiDB-lite"/>
    </source>
</evidence>
<keyword evidence="1" id="KW-0472">Membrane</keyword>
<dbReference type="GO" id="GO:0046819">
    <property type="term" value="P:protein secretion by the type V secretion system"/>
    <property type="evidence" value="ECO:0007669"/>
    <property type="project" value="TreeGrafter"/>
</dbReference>
<evidence type="ECO:0000256" key="1">
    <source>
        <dbReference type="ARBA" id="ARBA00022452"/>
    </source>
</evidence>
<dbReference type="Proteomes" id="UP000242133">
    <property type="component" value="Unassembled WGS sequence"/>
</dbReference>
<evidence type="ECO:0000259" key="6">
    <source>
        <dbReference type="Pfam" id="PF03865"/>
    </source>
</evidence>